<evidence type="ECO:0000256" key="9">
    <source>
        <dbReference type="SAM" id="Phobius"/>
    </source>
</evidence>
<name>A0A839S5G9_9PSEU</name>
<evidence type="ECO:0000313" key="11">
    <source>
        <dbReference type="Proteomes" id="UP000550714"/>
    </source>
</evidence>
<dbReference type="Gene3D" id="1.10.3470.10">
    <property type="entry name" value="ABC transporter involved in vitamin B12 uptake, BtuC"/>
    <property type="match status" value="1"/>
</dbReference>
<evidence type="ECO:0000256" key="5">
    <source>
        <dbReference type="ARBA" id="ARBA00022692"/>
    </source>
</evidence>
<keyword evidence="6 9" id="KW-1133">Transmembrane helix</keyword>
<dbReference type="CDD" id="cd06550">
    <property type="entry name" value="TM_ABC_iron-siderophores_like"/>
    <property type="match status" value="1"/>
</dbReference>
<feature type="transmembrane region" description="Helical" evidence="9">
    <location>
        <begin position="320"/>
        <end position="338"/>
    </location>
</feature>
<keyword evidence="7 9" id="KW-0472">Membrane</keyword>
<comment type="caution">
    <text evidence="10">The sequence shown here is derived from an EMBL/GenBank/DDBJ whole genome shotgun (WGS) entry which is preliminary data.</text>
</comment>
<proteinExistence type="inferred from homology"/>
<evidence type="ECO:0000256" key="4">
    <source>
        <dbReference type="ARBA" id="ARBA00022475"/>
    </source>
</evidence>
<dbReference type="InterPro" id="IPR000522">
    <property type="entry name" value="ABC_transptr_permease_BtuC"/>
</dbReference>
<gene>
    <name evidence="10" type="ORF">FHS23_004049</name>
</gene>
<comment type="similarity">
    <text evidence="2">Belongs to the binding-protein-dependent transport system permease family. FecCD subfamily.</text>
</comment>
<evidence type="ECO:0000256" key="6">
    <source>
        <dbReference type="ARBA" id="ARBA00022989"/>
    </source>
</evidence>
<accession>A0A839S5G9</accession>
<feature type="transmembrane region" description="Helical" evidence="9">
    <location>
        <begin position="47"/>
        <end position="68"/>
    </location>
</feature>
<dbReference type="GO" id="GO:0033214">
    <property type="term" value="P:siderophore-iron import into cell"/>
    <property type="evidence" value="ECO:0007669"/>
    <property type="project" value="TreeGrafter"/>
</dbReference>
<evidence type="ECO:0000313" key="10">
    <source>
        <dbReference type="EMBL" id="MBB3053006.1"/>
    </source>
</evidence>
<dbReference type="InterPro" id="IPR037294">
    <property type="entry name" value="ABC_BtuC-like"/>
</dbReference>
<keyword evidence="11" id="KW-1185">Reference proteome</keyword>
<dbReference type="Pfam" id="PF01032">
    <property type="entry name" value="FecCD"/>
    <property type="match status" value="1"/>
</dbReference>
<dbReference type="PANTHER" id="PTHR30472:SF24">
    <property type="entry name" value="FERRIC ENTEROBACTIN TRANSPORT SYSTEM PERMEASE PROTEIN FEPG"/>
    <property type="match status" value="1"/>
</dbReference>
<keyword evidence="3" id="KW-0813">Transport</keyword>
<feature type="transmembrane region" description="Helical" evidence="9">
    <location>
        <begin position="135"/>
        <end position="153"/>
    </location>
</feature>
<dbReference type="RefSeq" id="WP_183658298.1">
    <property type="nucleotide sequence ID" value="NZ_JACHWU010000006.1"/>
</dbReference>
<dbReference type="EMBL" id="JACHWU010000006">
    <property type="protein sequence ID" value="MBB3053006.1"/>
    <property type="molecule type" value="Genomic_DNA"/>
</dbReference>
<feature type="transmembrane region" description="Helical" evidence="9">
    <location>
        <begin position="347"/>
        <end position="366"/>
    </location>
</feature>
<feature type="transmembrane region" description="Helical" evidence="9">
    <location>
        <begin position="105"/>
        <end position="123"/>
    </location>
</feature>
<keyword evidence="4" id="KW-1003">Cell membrane</keyword>
<dbReference type="AlphaFoldDB" id="A0A839S5G9"/>
<reference evidence="10 11" key="1">
    <citation type="submission" date="2020-08" db="EMBL/GenBank/DDBJ databases">
        <title>Genomic Encyclopedia of Type Strains, Phase III (KMG-III): the genomes of soil and plant-associated and newly described type strains.</title>
        <authorList>
            <person name="Whitman W."/>
        </authorList>
    </citation>
    <scope>NUCLEOTIDE SEQUENCE [LARGE SCALE GENOMIC DNA]</scope>
    <source>
        <strain evidence="10 11">CECT 8577</strain>
    </source>
</reference>
<feature type="compositionally biased region" description="Low complexity" evidence="8">
    <location>
        <begin position="1"/>
        <end position="22"/>
    </location>
</feature>
<sequence length="375" mass="38079">MTPTRTSTSTTTESTPTPATTSRRGRATSDDVARVSRARGREHRRSVAVTAGLAAAVTVVLVGALAVGEFQIGVPDLLARLTGQPVGAQQPRIDYVLFDLRLPRAVTGLLVGVAFGLAGSVFQRLLRNPLASPDVLGISAGASAAAVFAIVAFGASGFAVSAGAFTGAVAASALIYALAWQRGISGYRLVLIGIGVNAALLAAVSFLMTRADMTDAQQALLWRTGSLYDSSWGEVTALLSCLLVLVPAALLLARALPTLQLGDDSARGLGLPVERSRLALLLVATGLIGVGTAAAGPVAFVAFLSGPIASRMLGGARPGVVPAALVGALVTLCSDFAAQHLFGDHQFPVGVVTGAVGAPYLLWLLAKSNRAGHGG</sequence>
<evidence type="ECO:0000256" key="7">
    <source>
        <dbReference type="ARBA" id="ARBA00023136"/>
    </source>
</evidence>
<organism evidence="10 11">
    <name type="scientific">Prauserella isguenensis</name>
    <dbReference type="NCBI Taxonomy" id="1470180"/>
    <lineage>
        <taxon>Bacteria</taxon>
        <taxon>Bacillati</taxon>
        <taxon>Actinomycetota</taxon>
        <taxon>Actinomycetes</taxon>
        <taxon>Pseudonocardiales</taxon>
        <taxon>Pseudonocardiaceae</taxon>
        <taxon>Prauserella</taxon>
    </lineage>
</organism>
<dbReference type="PANTHER" id="PTHR30472">
    <property type="entry name" value="FERRIC ENTEROBACTIN TRANSPORT SYSTEM PERMEASE PROTEIN"/>
    <property type="match status" value="1"/>
</dbReference>
<evidence type="ECO:0000256" key="2">
    <source>
        <dbReference type="ARBA" id="ARBA00007935"/>
    </source>
</evidence>
<dbReference type="SUPFAM" id="SSF81345">
    <property type="entry name" value="ABC transporter involved in vitamin B12 uptake, BtuC"/>
    <property type="match status" value="1"/>
</dbReference>
<protein>
    <submittedName>
        <fullName evidence="10">Iron complex transport system permease protein</fullName>
    </submittedName>
</protein>
<feature type="region of interest" description="Disordered" evidence="8">
    <location>
        <begin position="1"/>
        <end position="39"/>
    </location>
</feature>
<evidence type="ECO:0000256" key="1">
    <source>
        <dbReference type="ARBA" id="ARBA00004651"/>
    </source>
</evidence>
<feature type="transmembrane region" description="Helical" evidence="9">
    <location>
        <begin position="186"/>
        <end position="208"/>
    </location>
</feature>
<feature type="transmembrane region" description="Helical" evidence="9">
    <location>
        <begin position="235"/>
        <end position="257"/>
    </location>
</feature>
<evidence type="ECO:0000256" key="3">
    <source>
        <dbReference type="ARBA" id="ARBA00022448"/>
    </source>
</evidence>
<comment type="subcellular location">
    <subcellularLocation>
        <location evidence="1">Cell membrane</location>
        <topology evidence="1">Multi-pass membrane protein</topology>
    </subcellularLocation>
</comment>
<feature type="transmembrane region" description="Helical" evidence="9">
    <location>
        <begin position="278"/>
        <end position="300"/>
    </location>
</feature>
<evidence type="ECO:0000256" key="8">
    <source>
        <dbReference type="SAM" id="MobiDB-lite"/>
    </source>
</evidence>
<feature type="transmembrane region" description="Helical" evidence="9">
    <location>
        <begin position="159"/>
        <end position="179"/>
    </location>
</feature>
<dbReference type="GO" id="GO:0022857">
    <property type="term" value="F:transmembrane transporter activity"/>
    <property type="evidence" value="ECO:0007669"/>
    <property type="project" value="InterPro"/>
</dbReference>
<dbReference type="Proteomes" id="UP000550714">
    <property type="component" value="Unassembled WGS sequence"/>
</dbReference>
<dbReference type="GO" id="GO:0005886">
    <property type="term" value="C:plasma membrane"/>
    <property type="evidence" value="ECO:0007669"/>
    <property type="project" value="UniProtKB-SubCell"/>
</dbReference>
<keyword evidence="5 9" id="KW-0812">Transmembrane</keyword>